<accession>A0A4U8U6W0</accession>
<comment type="caution">
    <text evidence="2">The sequence shown here is derived from an EMBL/GenBank/DDBJ whole genome shotgun (WGS) entry which is preliminary data.</text>
</comment>
<evidence type="ECO:0000256" key="1">
    <source>
        <dbReference type="SAM" id="Phobius"/>
    </source>
</evidence>
<keyword evidence="1" id="KW-0472">Membrane</keyword>
<dbReference type="EMBL" id="JRPJ02000035">
    <property type="protein sequence ID" value="TLE09101.1"/>
    <property type="molecule type" value="Genomic_DNA"/>
</dbReference>
<evidence type="ECO:0000313" key="2">
    <source>
        <dbReference type="EMBL" id="TLE09101.1"/>
    </source>
</evidence>
<feature type="transmembrane region" description="Helical" evidence="1">
    <location>
        <begin position="12"/>
        <end position="32"/>
    </location>
</feature>
<reference evidence="2 3" key="1">
    <citation type="journal article" date="2014" name="Genome Announc.">
        <title>Draft genome sequences of eight enterohepatic helicobacter species isolated from both laboratory and wild rodents.</title>
        <authorList>
            <person name="Sheh A."/>
            <person name="Shen Z."/>
            <person name="Fox J.G."/>
        </authorList>
    </citation>
    <scope>NUCLEOTIDE SEQUENCE [LARGE SCALE GENOMIC DNA]</scope>
    <source>
        <strain evidence="2 3">ATCC 49320</strain>
    </source>
</reference>
<keyword evidence="1" id="KW-1133">Transmembrane helix</keyword>
<keyword evidence="1" id="KW-0812">Transmembrane</keyword>
<dbReference type="AlphaFoldDB" id="A0A4U8U6W0"/>
<evidence type="ECO:0000313" key="3">
    <source>
        <dbReference type="Proteomes" id="UP000029857"/>
    </source>
</evidence>
<sequence>MKEYYKSLSDFFKSLMLFCATISTGLIAYIYTGNDYNMLPIFATFIFLFLVVIFAFIALDYANKLE</sequence>
<gene>
    <name evidence="2" type="ORF">LS79_008540</name>
</gene>
<dbReference type="Proteomes" id="UP000029857">
    <property type="component" value="Unassembled WGS sequence"/>
</dbReference>
<protein>
    <submittedName>
        <fullName evidence="2">Uncharacterized protein</fullName>
    </submittedName>
</protein>
<dbReference type="RefSeq" id="WP_034580339.1">
    <property type="nucleotide sequence ID" value="NZ_FZMS01000111.1"/>
</dbReference>
<organism evidence="2 3">
    <name type="scientific">Helicobacter bilis</name>
    <dbReference type="NCBI Taxonomy" id="37372"/>
    <lineage>
        <taxon>Bacteria</taxon>
        <taxon>Pseudomonadati</taxon>
        <taxon>Campylobacterota</taxon>
        <taxon>Epsilonproteobacteria</taxon>
        <taxon>Campylobacterales</taxon>
        <taxon>Helicobacteraceae</taxon>
        <taxon>Helicobacter</taxon>
    </lineage>
</organism>
<feature type="transmembrane region" description="Helical" evidence="1">
    <location>
        <begin position="38"/>
        <end position="59"/>
    </location>
</feature>
<proteinExistence type="predicted"/>
<name>A0A4U8U6W0_9HELI</name>